<proteinExistence type="inferred from homology"/>
<reference evidence="4" key="1">
    <citation type="journal article" date="2020" name="Microbiol. Resour. Announc.">
        <title>Complete Genome Sequence of Novel Psychrotolerant Legionella Strain TUM19329, Isolated from Antarctic Lake Sediment.</title>
        <authorList>
            <person name="Shimada S."/>
            <person name="Nakai R."/>
            <person name="Aoki K."/>
            <person name="Shimoeda N."/>
            <person name="Ohno G."/>
            <person name="Miyazaki Y."/>
            <person name="Kudoh S."/>
            <person name="Imura S."/>
            <person name="Watanabe K."/>
            <person name="Ishii Y."/>
            <person name="Tateda K."/>
        </authorList>
    </citation>
    <scope>NUCLEOTIDE SEQUENCE [LARGE SCALE GENOMIC DNA]</scope>
    <source>
        <strain evidence="4">TUM19329</strain>
    </source>
</reference>
<dbReference type="PANTHER" id="PTHR46268">
    <property type="entry name" value="STRESS RESPONSE PROTEIN NHAX"/>
    <property type="match status" value="1"/>
</dbReference>
<dbReference type="PIRSF" id="PIRSF006276">
    <property type="entry name" value="UspA"/>
    <property type="match status" value="1"/>
</dbReference>
<keyword evidence="2" id="KW-0963">Cytoplasm</keyword>
<protein>
    <recommendedName>
        <fullName evidence="2">Universal stress protein</fullName>
    </recommendedName>
</protein>
<dbReference type="Gene3D" id="3.40.50.620">
    <property type="entry name" value="HUPs"/>
    <property type="match status" value="1"/>
</dbReference>
<dbReference type="InterPro" id="IPR006015">
    <property type="entry name" value="Universal_stress_UspA"/>
</dbReference>
<dbReference type="EMBL" id="AP022839">
    <property type="protein sequence ID" value="BCA96585.1"/>
    <property type="molecule type" value="Genomic_DNA"/>
</dbReference>
<comment type="similarity">
    <text evidence="1 2">Belongs to the universal stress protein A family.</text>
</comment>
<feature type="domain" description="UspA" evidence="3">
    <location>
        <begin position="3"/>
        <end position="147"/>
    </location>
</feature>
<evidence type="ECO:0000313" key="5">
    <source>
        <dbReference type="Proteomes" id="UP000502894"/>
    </source>
</evidence>
<sequence>MIYKNIMIAVDGSDTSSLAMQEAIRLTKDQKGTLRIVYVVDERFVHDGEAVIDYDLLWEAARKDGQKIVNGMEDLARQAKIKFESQLIELRAFQGSIAERVNEATQTQPTDLLIIGTHGRRGFNRLFLGSVAESIARIATKPVLLVRGK</sequence>
<dbReference type="PANTHER" id="PTHR46268:SF15">
    <property type="entry name" value="UNIVERSAL STRESS PROTEIN HP_0031"/>
    <property type="match status" value="1"/>
</dbReference>
<dbReference type="SUPFAM" id="SSF52402">
    <property type="entry name" value="Adenine nucleotide alpha hydrolases-like"/>
    <property type="match status" value="1"/>
</dbReference>
<dbReference type="PRINTS" id="PR01438">
    <property type="entry name" value="UNVRSLSTRESS"/>
</dbReference>
<dbReference type="CDD" id="cd00293">
    <property type="entry name" value="USP-like"/>
    <property type="match status" value="1"/>
</dbReference>
<comment type="subcellular location">
    <subcellularLocation>
        <location evidence="2">Cytoplasm</location>
    </subcellularLocation>
</comment>
<dbReference type="GO" id="GO:0005737">
    <property type="term" value="C:cytoplasm"/>
    <property type="evidence" value="ECO:0007669"/>
    <property type="project" value="UniProtKB-SubCell"/>
</dbReference>
<dbReference type="InterPro" id="IPR006016">
    <property type="entry name" value="UspA"/>
</dbReference>
<dbReference type="RefSeq" id="WP_173237859.1">
    <property type="nucleotide sequence ID" value="NZ_AP022839.1"/>
</dbReference>
<evidence type="ECO:0000256" key="2">
    <source>
        <dbReference type="PIRNR" id="PIRNR006276"/>
    </source>
</evidence>
<dbReference type="InterPro" id="IPR014729">
    <property type="entry name" value="Rossmann-like_a/b/a_fold"/>
</dbReference>
<evidence type="ECO:0000259" key="3">
    <source>
        <dbReference type="Pfam" id="PF00582"/>
    </source>
</evidence>
<name>A0A6F8T7C9_9GAMM</name>
<dbReference type="Proteomes" id="UP000502894">
    <property type="component" value="Chromosome"/>
</dbReference>
<keyword evidence="5" id="KW-1185">Reference proteome</keyword>
<accession>A0A6F8T7C9</accession>
<dbReference type="KEGG" id="lant:TUM19329_29460"/>
<evidence type="ECO:0000256" key="1">
    <source>
        <dbReference type="ARBA" id="ARBA00008791"/>
    </source>
</evidence>
<gene>
    <name evidence="4" type="ORF">TUM19329_29460</name>
</gene>
<organism evidence="4 5">
    <name type="scientific">Legionella antarctica</name>
    <dbReference type="NCBI Taxonomy" id="2708020"/>
    <lineage>
        <taxon>Bacteria</taxon>
        <taxon>Pseudomonadati</taxon>
        <taxon>Pseudomonadota</taxon>
        <taxon>Gammaproteobacteria</taxon>
        <taxon>Legionellales</taxon>
        <taxon>Legionellaceae</taxon>
        <taxon>Legionella</taxon>
    </lineage>
</organism>
<dbReference type="AlphaFoldDB" id="A0A6F8T7C9"/>
<dbReference type="Pfam" id="PF00582">
    <property type="entry name" value="Usp"/>
    <property type="match status" value="1"/>
</dbReference>
<evidence type="ECO:0000313" key="4">
    <source>
        <dbReference type="EMBL" id="BCA96585.1"/>
    </source>
</evidence>